<sequence length="373" mass="41501">MQKLKVLLPVLVEGRANSRAAILNRPSSLNSLTTSMAGRLKRLYESWEENPDIGSVIMKGNGRAFCSGGDVVTLYQLLNEGKVEECKFFFQTLYKFVYLLGTYLMPHVAILDGITMGGGAGISLPGMFRVVTDKTVFATPEAQMGFHPDAGASYYLSRLPGYLGEYLALTGEKLNGVEMIACGLATHYSLNARLASVEERLGKLITDDPSVIEDSLAQYGDLVYPNKRSILHKIEAVDKCFSQDTVEEIIDALENEVAESYDEWSTTALKKLKEASPLSLKVTLQSIREGRFQSLDRCLVREYRLSLNWITKQVSNDFCEGVRARLVDKDFAPKWEPSSLGEVTKDMVDYHFAPLDESEPELDLPTALREPSV</sequence>
<evidence type="ECO:0000313" key="1">
    <source>
        <dbReference type="EMBL" id="KAI7989001.1"/>
    </source>
</evidence>
<accession>A0ACC0FNI5</accession>
<organism evidence="1 2">
    <name type="scientific">Camellia lanceoleosa</name>
    <dbReference type="NCBI Taxonomy" id="1840588"/>
    <lineage>
        <taxon>Eukaryota</taxon>
        <taxon>Viridiplantae</taxon>
        <taxon>Streptophyta</taxon>
        <taxon>Embryophyta</taxon>
        <taxon>Tracheophyta</taxon>
        <taxon>Spermatophyta</taxon>
        <taxon>Magnoliopsida</taxon>
        <taxon>eudicotyledons</taxon>
        <taxon>Gunneridae</taxon>
        <taxon>Pentapetalae</taxon>
        <taxon>asterids</taxon>
        <taxon>Ericales</taxon>
        <taxon>Theaceae</taxon>
        <taxon>Camellia</taxon>
    </lineage>
</organism>
<proteinExistence type="predicted"/>
<evidence type="ECO:0000313" key="2">
    <source>
        <dbReference type="Proteomes" id="UP001060215"/>
    </source>
</evidence>
<name>A0ACC0FNI5_9ERIC</name>
<reference evidence="1 2" key="1">
    <citation type="journal article" date="2022" name="Plant J.">
        <title>Chromosome-level genome of Camellia lanceoleosa provides a valuable resource for understanding genome evolution and self-incompatibility.</title>
        <authorList>
            <person name="Gong W."/>
            <person name="Xiao S."/>
            <person name="Wang L."/>
            <person name="Liao Z."/>
            <person name="Chang Y."/>
            <person name="Mo W."/>
            <person name="Hu G."/>
            <person name="Li W."/>
            <person name="Zhao G."/>
            <person name="Zhu H."/>
            <person name="Hu X."/>
            <person name="Ji K."/>
            <person name="Xiang X."/>
            <person name="Song Q."/>
            <person name="Yuan D."/>
            <person name="Jin S."/>
            <person name="Zhang L."/>
        </authorList>
    </citation>
    <scope>NUCLEOTIDE SEQUENCE [LARGE SCALE GENOMIC DNA]</scope>
    <source>
        <strain evidence="1">SQ_2022a</strain>
    </source>
</reference>
<comment type="caution">
    <text evidence="1">The sequence shown here is derived from an EMBL/GenBank/DDBJ whole genome shotgun (WGS) entry which is preliminary data.</text>
</comment>
<protein>
    <submittedName>
        <fullName evidence="1">Uncharacterized protein</fullName>
    </submittedName>
</protein>
<dbReference type="Proteomes" id="UP001060215">
    <property type="component" value="Chromosome 14"/>
</dbReference>
<keyword evidence="2" id="KW-1185">Reference proteome</keyword>
<gene>
    <name evidence="1" type="ORF">LOK49_LG13G02769</name>
</gene>
<dbReference type="EMBL" id="CM045771">
    <property type="protein sequence ID" value="KAI7989001.1"/>
    <property type="molecule type" value="Genomic_DNA"/>
</dbReference>